<dbReference type="Proteomes" id="UP000247696">
    <property type="component" value="Chromosome"/>
</dbReference>
<dbReference type="EMBL" id="CP024988">
    <property type="protein sequence ID" value="AWT26355.1"/>
    <property type="molecule type" value="Genomic_DNA"/>
</dbReference>
<dbReference type="RefSeq" id="WP_110481500.1">
    <property type="nucleotide sequence ID" value="NZ_CP024988.1"/>
</dbReference>
<organism evidence="2 3">
    <name type="scientific">Corynebacterium provencense</name>
    <dbReference type="NCBI Taxonomy" id="1737425"/>
    <lineage>
        <taxon>Bacteria</taxon>
        <taxon>Bacillati</taxon>
        <taxon>Actinomycetota</taxon>
        <taxon>Actinomycetes</taxon>
        <taxon>Mycobacteriales</taxon>
        <taxon>Corynebacteriaceae</taxon>
        <taxon>Corynebacterium</taxon>
    </lineage>
</organism>
<dbReference type="Pfam" id="PF00903">
    <property type="entry name" value="Glyoxalase"/>
    <property type="match status" value="1"/>
</dbReference>
<keyword evidence="3" id="KW-1185">Reference proteome</keyword>
<dbReference type="KEGG" id="cpre:Csp1_15700"/>
<dbReference type="SUPFAM" id="SSF54593">
    <property type="entry name" value="Glyoxalase/Bleomycin resistance protein/Dihydroxybiphenyl dioxygenase"/>
    <property type="match status" value="1"/>
</dbReference>
<dbReference type="PROSITE" id="PS51819">
    <property type="entry name" value="VOC"/>
    <property type="match status" value="1"/>
</dbReference>
<evidence type="ECO:0000313" key="3">
    <source>
        <dbReference type="Proteomes" id="UP000247696"/>
    </source>
</evidence>
<gene>
    <name evidence="2" type="primary">ehpR</name>
    <name evidence="2" type="ORF">Csp1_15700</name>
</gene>
<protein>
    <submittedName>
        <fullName evidence="2">Phenazine antibiotic resistance protein EhpR</fullName>
    </submittedName>
</protein>
<dbReference type="InterPro" id="IPR037523">
    <property type="entry name" value="VOC_core"/>
</dbReference>
<sequence>MATPNPFTFIVYVRDAQQSATFYGDLLDLSPVFESPRYIAFELPGGTQLAVWSGNDVFGDRLPEDGSPTRTSELCISRGTASEIDATFTDWKARGIHIIAEPYDDVFGRTFLAADPDGNLIRVAPVD</sequence>
<dbReference type="AlphaFoldDB" id="A0A2Z3YMU9"/>
<dbReference type="Gene3D" id="3.30.720.110">
    <property type="match status" value="1"/>
</dbReference>
<dbReference type="PIRSF" id="PIRSF039020">
    <property type="entry name" value="EhpR"/>
    <property type="match status" value="1"/>
</dbReference>
<dbReference type="Gene3D" id="3.30.720.120">
    <property type="match status" value="1"/>
</dbReference>
<dbReference type="OrthoDB" id="9792323at2"/>
<name>A0A2Z3YMU9_9CORY</name>
<proteinExistence type="predicted"/>
<feature type="domain" description="VOC" evidence="1">
    <location>
        <begin position="3"/>
        <end position="126"/>
    </location>
</feature>
<evidence type="ECO:0000259" key="1">
    <source>
        <dbReference type="PROSITE" id="PS51819"/>
    </source>
</evidence>
<reference evidence="3" key="1">
    <citation type="submission" date="2017-11" db="EMBL/GenBank/DDBJ databases">
        <title>Otitis media/interna in a cat caused by the recently described species Corynebacterium provencense.</title>
        <authorList>
            <person name="Kittl S."/>
            <person name="Brodard I."/>
            <person name="Rychener L."/>
            <person name="Jores J."/>
            <person name="Roosje P."/>
            <person name="Gobeli Brawand S."/>
        </authorList>
    </citation>
    <scope>NUCLEOTIDE SEQUENCE [LARGE SCALE GENOMIC DNA]</scope>
    <source>
        <strain evidence="3">17KM38</strain>
    </source>
</reference>
<dbReference type="InterPro" id="IPR004360">
    <property type="entry name" value="Glyas_Fos-R_dOase_dom"/>
</dbReference>
<dbReference type="InterPro" id="IPR029068">
    <property type="entry name" value="Glyas_Bleomycin-R_OHBP_Dase"/>
</dbReference>
<accession>A0A2Z3YMU9</accession>
<evidence type="ECO:0000313" key="2">
    <source>
        <dbReference type="EMBL" id="AWT26355.1"/>
    </source>
</evidence>
<dbReference type="InterPro" id="IPR026275">
    <property type="entry name" value="Glyoxalase/dOase/EhpR"/>
</dbReference>